<comment type="catalytic activity">
    <reaction evidence="1">
        <text>ATP + protein L-histidine = ADP + protein N-phospho-L-histidine.</text>
        <dbReference type="EC" id="2.7.13.3"/>
    </reaction>
</comment>
<evidence type="ECO:0000256" key="11">
    <source>
        <dbReference type="SAM" id="Phobius"/>
    </source>
</evidence>
<accession>A0ABT9Q9Y0</accession>
<dbReference type="PROSITE" id="PS50885">
    <property type="entry name" value="HAMP"/>
    <property type="match status" value="1"/>
</dbReference>
<dbReference type="Proteomes" id="UP001225356">
    <property type="component" value="Unassembled WGS sequence"/>
</dbReference>
<evidence type="ECO:0000259" key="12">
    <source>
        <dbReference type="PROSITE" id="PS50885"/>
    </source>
</evidence>
<evidence type="ECO:0000256" key="5">
    <source>
        <dbReference type="ARBA" id="ARBA00022679"/>
    </source>
</evidence>
<dbReference type="PANTHER" id="PTHR45436:SF5">
    <property type="entry name" value="SENSOR HISTIDINE KINASE TRCS"/>
    <property type="match status" value="1"/>
</dbReference>
<dbReference type="InterPro" id="IPR050428">
    <property type="entry name" value="TCS_sensor_his_kinase"/>
</dbReference>
<proteinExistence type="predicted"/>
<dbReference type="SMART" id="SM00304">
    <property type="entry name" value="HAMP"/>
    <property type="match status" value="1"/>
</dbReference>
<dbReference type="SMART" id="SM00388">
    <property type="entry name" value="HisKA"/>
    <property type="match status" value="1"/>
</dbReference>
<reference evidence="13 14" key="1">
    <citation type="submission" date="2023-07" db="EMBL/GenBank/DDBJ databases">
        <title>Sequencing the genomes of 1000 actinobacteria strains.</title>
        <authorList>
            <person name="Klenk H.-P."/>
        </authorList>
    </citation>
    <scope>NUCLEOTIDE SEQUENCE [LARGE SCALE GENOMIC DNA]</scope>
    <source>
        <strain evidence="13 14">DSM 46740</strain>
    </source>
</reference>
<organism evidence="13 14">
    <name type="scientific">Streptosporangium lutulentum</name>
    <dbReference type="NCBI Taxonomy" id="1461250"/>
    <lineage>
        <taxon>Bacteria</taxon>
        <taxon>Bacillati</taxon>
        <taxon>Actinomycetota</taxon>
        <taxon>Actinomycetes</taxon>
        <taxon>Streptosporangiales</taxon>
        <taxon>Streptosporangiaceae</taxon>
        <taxon>Streptosporangium</taxon>
    </lineage>
</organism>
<dbReference type="GO" id="GO:0016301">
    <property type="term" value="F:kinase activity"/>
    <property type="evidence" value="ECO:0007669"/>
    <property type="project" value="UniProtKB-KW"/>
</dbReference>
<evidence type="ECO:0000313" key="13">
    <source>
        <dbReference type="EMBL" id="MDP9843557.1"/>
    </source>
</evidence>
<gene>
    <name evidence="13" type="ORF">J2853_002768</name>
</gene>
<keyword evidence="6 11" id="KW-0812">Transmembrane</keyword>
<dbReference type="RefSeq" id="WP_307557815.1">
    <property type="nucleotide sequence ID" value="NZ_JAUSQU010000001.1"/>
</dbReference>
<keyword evidence="4" id="KW-0597">Phosphoprotein</keyword>
<keyword evidence="14" id="KW-1185">Reference proteome</keyword>
<dbReference type="SUPFAM" id="SSF47384">
    <property type="entry name" value="Homodimeric domain of signal transducing histidine kinase"/>
    <property type="match status" value="1"/>
</dbReference>
<name>A0ABT9Q9Y0_9ACTN</name>
<evidence type="ECO:0000256" key="6">
    <source>
        <dbReference type="ARBA" id="ARBA00022692"/>
    </source>
</evidence>
<keyword evidence="8 11" id="KW-1133">Transmembrane helix</keyword>
<dbReference type="InterPro" id="IPR003660">
    <property type="entry name" value="HAMP_dom"/>
</dbReference>
<dbReference type="Pfam" id="PF00672">
    <property type="entry name" value="HAMP"/>
    <property type="match status" value="1"/>
</dbReference>
<dbReference type="EMBL" id="JAUSQU010000001">
    <property type="protein sequence ID" value="MDP9843557.1"/>
    <property type="molecule type" value="Genomic_DNA"/>
</dbReference>
<comment type="caution">
    <text evidence="13">The sequence shown here is derived from an EMBL/GenBank/DDBJ whole genome shotgun (WGS) entry which is preliminary data.</text>
</comment>
<dbReference type="CDD" id="cd06225">
    <property type="entry name" value="HAMP"/>
    <property type="match status" value="1"/>
</dbReference>
<dbReference type="EC" id="2.7.13.3" evidence="3"/>
<evidence type="ECO:0000256" key="4">
    <source>
        <dbReference type="ARBA" id="ARBA00022553"/>
    </source>
</evidence>
<feature type="transmembrane region" description="Helical" evidence="11">
    <location>
        <begin position="159"/>
        <end position="182"/>
    </location>
</feature>
<protein>
    <recommendedName>
        <fullName evidence="3">histidine kinase</fullName>
        <ecNumber evidence="3">2.7.13.3</ecNumber>
    </recommendedName>
</protein>
<dbReference type="InterPro" id="IPR036097">
    <property type="entry name" value="HisK_dim/P_sf"/>
</dbReference>
<feature type="compositionally biased region" description="Basic and acidic residues" evidence="10">
    <location>
        <begin position="317"/>
        <end position="328"/>
    </location>
</feature>
<keyword evidence="9" id="KW-0902">Two-component regulatory system</keyword>
<feature type="region of interest" description="Disordered" evidence="10">
    <location>
        <begin position="317"/>
        <end position="337"/>
    </location>
</feature>
<dbReference type="InterPro" id="IPR003661">
    <property type="entry name" value="HisK_dim/P_dom"/>
</dbReference>
<sequence length="337" mass="36460">MPIRIRLLLAYLLATILLAAGGEVVFERQMQTGLIASMDAALESRAEEVTQIVSENGAALDFQDEPERISSSRATFTQVFTPGGALAVASESIGGRPLLTPAELDTARRAPGHLTRDLNGEPLRLLTQTVARSSGVWVVLVGGSLEPATAALARVRQDLAVGATGLALLGAAGVWLLAGTALRPVERMRRTASDMHVRDPAARLDVPRTRDEIAALALTFNDLLARLQSSLWRQRRFVAEAGHELRSPLAVLQAELDLATRPGRSRAELTLAVAGAAEETRRLTRLADNLLLLAQNDEDAPLTRLQRLPLAPVHLKERLQQERERRTAAEPPAEPPQ</sequence>
<evidence type="ECO:0000256" key="10">
    <source>
        <dbReference type="SAM" id="MobiDB-lite"/>
    </source>
</evidence>
<dbReference type="Gene3D" id="1.10.287.130">
    <property type="match status" value="1"/>
</dbReference>
<evidence type="ECO:0000256" key="3">
    <source>
        <dbReference type="ARBA" id="ARBA00012438"/>
    </source>
</evidence>
<evidence type="ECO:0000256" key="9">
    <source>
        <dbReference type="ARBA" id="ARBA00023012"/>
    </source>
</evidence>
<keyword evidence="11" id="KW-0472">Membrane</keyword>
<evidence type="ECO:0000256" key="7">
    <source>
        <dbReference type="ARBA" id="ARBA00022777"/>
    </source>
</evidence>
<comment type="subcellular location">
    <subcellularLocation>
        <location evidence="2">Cell membrane</location>
    </subcellularLocation>
</comment>
<feature type="domain" description="HAMP" evidence="12">
    <location>
        <begin position="179"/>
        <end position="232"/>
    </location>
</feature>
<evidence type="ECO:0000256" key="1">
    <source>
        <dbReference type="ARBA" id="ARBA00000085"/>
    </source>
</evidence>
<dbReference type="Pfam" id="PF00512">
    <property type="entry name" value="HisKA"/>
    <property type="match status" value="1"/>
</dbReference>
<keyword evidence="5" id="KW-0808">Transferase</keyword>
<dbReference type="SUPFAM" id="SSF158472">
    <property type="entry name" value="HAMP domain-like"/>
    <property type="match status" value="1"/>
</dbReference>
<dbReference type="PANTHER" id="PTHR45436">
    <property type="entry name" value="SENSOR HISTIDINE KINASE YKOH"/>
    <property type="match status" value="1"/>
</dbReference>
<dbReference type="Gene3D" id="6.10.340.10">
    <property type="match status" value="1"/>
</dbReference>
<evidence type="ECO:0000256" key="8">
    <source>
        <dbReference type="ARBA" id="ARBA00022989"/>
    </source>
</evidence>
<dbReference type="CDD" id="cd00082">
    <property type="entry name" value="HisKA"/>
    <property type="match status" value="1"/>
</dbReference>
<evidence type="ECO:0000256" key="2">
    <source>
        <dbReference type="ARBA" id="ARBA00004236"/>
    </source>
</evidence>
<keyword evidence="7 13" id="KW-0418">Kinase</keyword>
<evidence type="ECO:0000313" key="14">
    <source>
        <dbReference type="Proteomes" id="UP001225356"/>
    </source>
</evidence>